<dbReference type="PANTHER" id="PTHR38479">
    <property type="entry name" value="LMO0824 PROTEIN"/>
    <property type="match status" value="1"/>
</dbReference>
<organism evidence="1 2">
    <name type="scientific">Nocardiopsis sinuspersici</name>
    <dbReference type="NCBI Taxonomy" id="501010"/>
    <lineage>
        <taxon>Bacteria</taxon>
        <taxon>Bacillati</taxon>
        <taxon>Actinomycetota</taxon>
        <taxon>Actinomycetes</taxon>
        <taxon>Streptosporangiales</taxon>
        <taxon>Nocardiopsidaceae</taxon>
        <taxon>Nocardiopsis</taxon>
    </lineage>
</organism>
<proteinExistence type="predicted"/>
<protein>
    <recommendedName>
        <fullName evidence="3">Winged helix DNA-binding domain-containing protein</fullName>
    </recommendedName>
</protein>
<dbReference type="PANTHER" id="PTHR38479:SF2">
    <property type="entry name" value="WINGED HELIX DNA-BINDING DOMAIN-CONTAINING PROTEIN"/>
    <property type="match status" value="1"/>
</dbReference>
<evidence type="ECO:0000313" key="2">
    <source>
        <dbReference type="Proteomes" id="UP000584931"/>
    </source>
</evidence>
<dbReference type="Proteomes" id="UP000584931">
    <property type="component" value="Unassembled WGS sequence"/>
</dbReference>
<evidence type="ECO:0000313" key="1">
    <source>
        <dbReference type="EMBL" id="NYH52518.1"/>
    </source>
</evidence>
<sequence length="371" mass="40342">MAATDTVLSRRALNRATLARQFLLRRVDRPVTEVVDHLVGLQAQTTHTWYVGLQSRIEDLDPHTVGGLLTDGELVRLPLMRSTLHLVTPQDCRRLRSTVQDAIAGDLARSSHGKATAGVDLDAVVDAGRALLEKAPLTPSELGARLAERWTDTPANDLAYVVRCLLPTVQVPPRGVWGASGAPALAPADVWTGLPMDAEPDPDTLVLRYLAAFGPATVRDVQAWSGLTRLRGVVDRLRERLVVLRGEDGAELFDLPGAPRPGPDVRAPVRFLYDFDNLLRGHADRSRVVSAENLRRLTSRNGMPPATVLVDGEVRGAWKVVRERGRAALEVTPFAPFGSAGREEAESEGLGLLGFLVPDHEGHEVRFARPA</sequence>
<dbReference type="AlphaFoldDB" id="A0A7Z0BIC0"/>
<name>A0A7Z0BIC0_9ACTN</name>
<accession>A0A7Z0BIC0</accession>
<dbReference type="Pfam" id="PF06224">
    <property type="entry name" value="AlkZ-like"/>
    <property type="match status" value="1"/>
</dbReference>
<reference evidence="1 2" key="1">
    <citation type="submission" date="2020-07" db="EMBL/GenBank/DDBJ databases">
        <title>Sequencing the genomes of 1000 actinobacteria strains.</title>
        <authorList>
            <person name="Klenk H.-P."/>
        </authorList>
    </citation>
    <scope>NUCLEOTIDE SEQUENCE [LARGE SCALE GENOMIC DNA]</scope>
    <source>
        <strain evidence="1 2">DSM 45278</strain>
    </source>
</reference>
<dbReference type="InterPro" id="IPR009351">
    <property type="entry name" value="AlkZ-like"/>
</dbReference>
<comment type="caution">
    <text evidence="1">The sequence shown here is derived from an EMBL/GenBank/DDBJ whole genome shotgun (WGS) entry which is preliminary data.</text>
</comment>
<evidence type="ECO:0008006" key="3">
    <source>
        <dbReference type="Google" id="ProtNLM"/>
    </source>
</evidence>
<dbReference type="RefSeq" id="WP_179809915.1">
    <property type="nucleotide sequence ID" value="NZ_JACCHL010000001.1"/>
</dbReference>
<gene>
    <name evidence="1" type="ORF">HNR06_002107</name>
</gene>
<dbReference type="EMBL" id="JACCHL010000001">
    <property type="protein sequence ID" value="NYH52518.1"/>
    <property type="molecule type" value="Genomic_DNA"/>
</dbReference>